<dbReference type="InterPro" id="IPR003812">
    <property type="entry name" value="Fido"/>
</dbReference>
<dbReference type="PROSITE" id="PS51459">
    <property type="entry name" value="FIDO"/>
    <property type="match status" value="1"/>
</dbReference>
<dbReference type="InterPro" id="IPR058985">
    <property type="entry name" value="Antitox_halobact"/>
</dbReference>
<dbReference type="Proteomes" id="UP000199062">
    <property type="component" value="Unassembled WGS sequence"/>
</dbReference>
<keyword evidence="3" id="KW-1185">Reference proteome</keyword>
<dbReference type="STRING" id="767519.SAMN05216559_0741"/>
<dbReference type="GO" id="GO:0016301">
    <property type="term" value="F:kinase activity"/>
    <property type="evidence" value="ECO:0007669"/>
    <property type="project" value="InterPro"/>
</dbReference>
<dbReference type="PANTHER" id="PTHR39426">
    <property type="entry name" value="HOMOLOGY TO DEATH-ON-CURING PROTEIN OF PHAGE P1"/>
    <property type="match status" value="1"/>
</dbReference>
<dbReference type="Pfam" id="PF02661">
    <property type="entry name" value="Fic"/>
    <property type="match status" value="1"/>
</dbReference>
<reference evidence="2 3" key="1">
    <citation type="submission" date="2016-10" db="EMBL/GenBank/DDBJ databases">
        <authorList>
            <person name="de Groot N.N."/>
        </authorList>
    </citation>
    <scope>NUCLEOTIDE SEQUENCE [LARGE SCALE GENOMIC DNA]</scope>
    <source>
        <strain evidence="2 3">CGMCC 1.10457</strain>
    </source>
</reference>
<gene>
    <name evidence="2" type="ORF">SAMN05216559_0741</name>
</gene>
<dbReference type="InterPro" id="IPR036597">
    <property type="entry name" value="Fido-like_dom_sf"/>
</dbReference>
<accession>A0A1I6KFS1</accession>
<feature type="domain" description="Fido" evidence="1">
    <location>
        <begin position="8"/>
        <end position="127"/>
    </location>
</feature>
<dbReference type="AlphaFoldDB" id="A0A1I6KFS1"/>
<dbReference type="PANTHER" id="PTHR39426:SF1">
    <property type="entry name" value="HOMOLOGY TO DEATH-ON-CURING PROTEIN OF PHAGE P1"/>
    <property type="match status" value="1"/>
</dbReference>
<evidence type="ECO:0000313" key="3">
    <source>
        <dbReference type="Proteomes" id="UP000199062"/>
    </source>
</evidence>
<proteinExistence type="predicted"/>
<protein>
    <submittedName>
        <fullName evidence="2">Death-on-curing family protein</fullName>
    </submittedName>
</protein>
<evidence type="ECO:0000259" key="1">
    <source>
        <dbReference type="PROSITE" id="PS51459"/>
    </source>
</evidence>
<dbReference type="NCBIfam" id="TIGR01550">
    <property type="entry name" value="DOC_P1"/>
    <property type="match status" value="1"/>
</dbReference>
<dbReference type="InterPro" id="IPR006440">
    <property type="entry name" value="Doc"/>
</dbReference>
<dbReference type="SUPFAM" id="SSF140931">
    <property type="entry name" value="Fic-like"/>
    <property type="match status" value="1"/>
</dbReference>
<dbReference type="Pfam" id="PF26044">
    <property type="entry name" value="Antitox_halo"/>
    <property type="match status" value="1"/>
</dbReference>
<organism evidence="2 3">
    <name type="scientific">Halomicrobium zhouii</name>
    <dbReference type="NCBI Taxonomy" id="767519"/>
    <lineage>
        <taxon>Archaea</taxon>
        <taxon>Methanobacteriati</taxon>
        <taxon>Methanobacteriota</taxon>
        <taxon>Stenosarchaea group</taxon>
        <taxon>Halobacteria</taxon>
        <taxon>Halobacteriales</taxon>
        <taxon>Haloarculaceae</taxon>
        <taxon>Halomicrobium</taxon>
    </lineage>
</organism>
<evidence type="ECO:0000313" key="2">
    <source>
        <dbReference type="EMBL" id="SFR90079.1"/>
    </source>
</evidence>
<dbReference type="EMBL" id="FOZK01000001">
    <property type="protein sequence ID" value="SFR90079.1"/>
    <property type="molecule type" value="Genomic_DNA"/>
</dbReference>
<name>A0A1I6KFS1_9EURY</name>
<sequence length="200" mass="22344">MTDDVEYPSVELVLDLHEQVVAEGETTESGVRSADSIESALQYVSEGFFGEVPATVHEKAVHLVRLLVADHPFVDGNKRTALRTVVVLCMLNGHTFEYGDEMRALLHRFATEEAEVDVEMAVIYFRACARHNEEIDPSATSRSAMVSNTNSSTAVDDEVRQLYERYLSAESDEERHEIALEIGKLDGRRHAAIYAALEDE</sequence>
<dbReference type="InterPro" id="IPR053737">
    <property type="entry name" value="Type_II_TA_Toxin"/>
</dbReference>
<dbReference type="Gene3D" id="1.20.120.1870">
    <property type="entry name" value="Fic/DOC protein, Fido domain"/>
    <property type="match status" value="1"/>
</dbReference>